<dbReference type="Proteomes" id="UP001378956">
    <property type="component" value="Unassembled WGS sequence"/>
</dbReference>
<dbReference type="Pfam" id="PF00005">
    <property type="entry name" value="ABC_tran"/>
    <property type="match status" value="1"/>
</dbReference>
<dbReference type="InterPro" id="IPR003439">
    <property type="entry name" value="ABC_transporter-like_ATP-bd"/>
</dbReference>
<dbReference type="InterPro" id="IPR052156">
    <property type="entry name" value="BCAA_Transport_ATP-bd_LivF"/>
</dbReference>
<protein>
    <submittedName>
        <fullName evidence="5">ATP-binding cassette domain-containing protein</fullName>
    </submittedName>
</protein>
<dbReference type="PANTHER" id="PTHR43820:SF3">
    <property type="entry name" value="BRANCHED-CHAIN AMINO ACID TRANSPORT SYSTEM,ATP-BINDING PROTEIN"/>
    <property type="match status" value="1"/>
</dbReference>
<keyword evidence="3" id="KW-0029">Amino-acid transport</keyword>
<gene>
    <name evidence="5" type="ORF">WAE58_22615</name>
</gene>
<dbReference type="EMBL" id="JBBEUB010000010">
    <property type="protein sequence ID" value="MEJ2905257.1"/>
    <property type="molecule type" value="Genomic_DNA"/>
</dbReference>
<reference evidence="5 6" key="1">
    <citation type="submission" date="2024-03" db="EMBL/GenBank/DDBJ databases">
        <title>Sequence of Lycoming College Course Isolates.</title>
        <authorList>
            <person name="Plotts O."/>
            <person name="Newman J."/>
        </authorList>
    </citation>
    <scope>NUCLEOTIDE SEQUENCE [LARGE SCALE GENOMIC DNA]</scope>
    <source>
        <strain evidence="5 6">CJB-3</strain>
    </source>
</reference>
<organism evidence="5 6">
    <name type="scientific">Pedobacter panaciterrae</name>
    <dbReference type="NCBI Taxonomy" id="363849"/>
    <lineage>
        <taxon>Bacteria</taxon>
        <taxon>Pseudomonadati</taxon>
        <taxon>Bacteroidota</taxon>
        <taxon>Sphingobacteriia</taxon>
        <taxon>Sphingobacteriales</taxon>
        <taxon>Sphingobacteriaceae</taxon>
        <taxon>Pedobacter</taxon>
    </lineage>
</organism>
<evidence type="ECO:0000256" key="3">
    <source>
        <dbReference type="ARBA" id="ARBA00022970"/>
    </source>
</evidence>
<feature type="domain" description="ABC transporter" evidence="4">
    <location>
        <begin position="5"/>
        <end position="216"/>
    </location>
</feature>
<dbReference type="PROSITE" id="PS50893">
    <property type="entry name" value="ABC_TRANSPORTER_2"/>
    <property type="match status" value="1"/>
</dbReference>
<dbReference type="GO" id="GO:0005524">
    <property type="term" value="F:ATP binding"/>
    <property type="evidence" value="ECO:0007669"/>
    <property type="project" value="UniProtKB-KW"/>
</dbReference>
<keyword evidence="2" id="KW-0813">Transport</keyword>
<dbReference type="RefSeq" id="WP_337717831.1">
    <property type="nucleotide sequence ID" value="NZ_JBBEUB010000010.1"/>
</dbReference>
<evidence type="ECO:0000256" key="1">
    <source>
        <dbReference type="ARBA" id="ARBA00005417"/>
    </source>
</evidence>
<keyword evidence="5" id="KW-0547">Nucleotide-binding</keyword>
<accession>A0ABU8NSM5</accession>
<evidence type="ECO:0000259" key="4">
    <source>
        <dbReference type="PROSITE" id="PS50893"/>
    </source>
</evidence>
<proteinExistence type="inferred from homology"/>
<evidence type="ECO:0000313" key="5">
    <source>
        <dbReference type="EMBL" id="MEJ2905257.1"/>
    </source>
</evidence>
<sequence>MIHKLEADSIFLEFGSRRILSDIYLKCETGKITGLLGRNGNGKTCLMNIIYGNLNANSKSIRFDDLTVQAAYKRPDLLLYLPQFNFIPQTLTLKRVFADFDLDFFEFENRFPDFKSNYKSALKSLSGGNRRLVEVYIVLKAKSKFAMLDEPFSHLSPIMIEAIMELMNEEKKNKGLLITDHMFRNIIGISDSLYVLTGGKTHLTKAVEELEFLGYAKA</sequence>
<dbReference type="Gene3D" id="3.40.50.300">
    <property type="entry name" value="P-loop containing nucleotide triphosphate hydrolases"/>
    <property type="match status" value="1"/>
</dbReference>
<dbReference type="PANTHER" id="PTHR43820">
    <property type="entry name" value="HIGH-AFFINITY BRANCHED-CHAIN AMINO ACID TRANSPORT ATP-BINDING PROTEIN LIVF"/>
    <property type="match status" value="1"/>
</dbReference>
<evidence type="ECO:0000256" key="2">
    <source>
        <dbReference type="ARBA" id="ARBA00022448"/>
    </source>
</evidence>
<dbReference type="SUPFAM" id="SSF52540">
    <property type="entry name" value="P-loop containing nucleoside triphosphate hydrolases"/>
    <property type="match status" value="1"/>
</dbReference>
<comment type="caution">
    <text evidence="5">The sequence shown here is derived from an EMBL/GenBank/DDBJ whole genome shotgun (WGS) entry which is preliminary data.</text>
</comment>
<name>A0ABU8NSM5_9SPHI</name>
<dbReference type="InterPro" id="IPR027417">
    <property type="entry name" value="P-loop_NTPase"/>
</dbReference>
<comment type="similarity">
    <text evidence="1">Belongs to the ABC transporter superfamily.</text>
</comment>
<keyword evidence="5" id="KW-0067">ATP-binding</keyword>
<evidence type="ECO:0000313" key="6">
    <source>
        <dbReference type="Proteomes" id="UP001378956"/>
    </source>
</evidence>
<keyword evidence="6" id="KW-1185">Reference proteome</keyword>